<feature type="transmembrane region" description="Helical" evidence="1">
    <location>
        <begin position="26"/>
        <end position="47"/>
    </location>
</feature>
<evidence type="ECO:0000313" key="2">
    <source>
        <dbReference type="EMBL" id="GGY96165.1"/>
    </source>
</evidence>
<protein>
    <recommendedName>
        <fullName evidence="4">DUF805 domain-containing protein</fullName>
    </recommendedName>
</protein>
<reference evidence="2" key="1">
    <citation type="journal article" date="2014" name="Int. J. Syst. Evol. Microbiol.">
        <title>Complete genome sequence of Corynebacterium casei LMG S-19264T (=DSM 44701T), isolated from a smear-ripened cheese.</title>
        <authorList>
            <consortium name="US DOE Joint Genome Institute (JGI-PGF)"/>
            <person name="Walter F."/>
            <person name="Albersmeier A."/>
            <person name="Kalinowski J."/>
            <person name="Ruckert C."/>
        </authorList>
    </citation>
    <scope>NUCLEOTIDE SEQUENCE</scope>
    <source>
        <strain evidence="2">KCTC 32255</strain>
    </source>
</reference>
<dbReference type="Pfam" id="PF05656">
    <property type="entry name" value="DUF805"/>
    <property type="match status" value="1"/>
</dbReference>
<accession>A0A918UEC1</accession>
<keyword evidence="1" id="KW-0812">Transmembrane</keyword>
<dbReference type="EMBL" id="BMZA01000002">
    <property type="protein sequence ID" value="GGY96165.1"/>
    <property type="molecule type" value="Genomic_DNA"/>
</dbReference>
<reference evidence="2" key="2">
    <citation type="submission" date="2020-09" db="EMBL/GenBank/DDBJ databases">
        <authorList>
            <person name="Sun Q."/>
            <person name="Kim S."/>
        </authorList>
    </citation>
    <scope>NUCLEOTIDE SEQUENCE</scope>
    <source>
        <strain evidence="2">KCTC 32255</strain>
    </source>
</reference>
<dbReference type="InterPro" id="IPR008523">
    <property type="entry name" value="DUF805"/>
</dbReference>
<sequence length="156" mass="16509">MDSLRLSAQALRRTFDFTGRAGRAEFLSYLILSQVPLLLLAVPVRLLVPAATAQPVLAGLSWLMLIPAPALVTRRLRDCGLPPALGLLLLALALRALGLDLLALAGDTPRSMVERVLSYVDWLLALPAFILAALLAILPASKQPEAADAAEEAPAG</sequence>
<dbReference type="Proteomes" id="UP000648075">
    <property type="component" value="Unassembled WGS sequence"/>
</dbReference>
<name>A0A918UEC1_9SPHN</name>
<feature type="transmembrane region" description="Helical" evidence="1">
    <location>
        <begin position="53"/>
        <end position="72"/>
    </location>
</feature>
<evidence type="ECO:0000256" key="1">
    <source>
        <dbReference type="SAM" id="Phobius"/>
    </source>
</evidence>
<gene>
    <name evidence="2" type="ORF">GCM10011614_08650</name>
</gene>
<feature type="transmembrane region" description="Helical" evidence="1">
    <location>
        <begin position="84"/>
        <end position="104"/>
    </location>
</feature>
<organism evidence="2 3">
    <name type="scientific">Novosphingobium colocasiae</name>
    <dbReference type="NCBI Taxonomy" id="1256513"/>
    <lineage>
        <taxon>Bacteria</taxon>
        <taxon>Pseudomonadati</taxon>
        <taxon>Pseudomonadota</taxon>
        <taxon>Alphaproteobacteria</taxon>
        <taxon>Sphingomonadales</taxon>
        <taxon>Sphingomonadaceae</taxon>
        <taxon>Novosphingobium</taxon>
    </lineage>
</organism>
<dbReference type="AlphaFoldDB" id="A0A918UEC1"/>
<comment type="caution">
    <text evidence="2">The sequence shown here is derived from an EMBL/GenBank/DDBJ whole genome shotgun (WGS) entry which is preliminary data.</text>
</comment>
<proteinExistence type="predicted"/>
<evidence type="ECO:0008006" key="4">
    <source>
        <dbReference type="Google" id="ProtNLM"/>
    </source>
</evidence>
<dbReference type="GO" id="GO:0016020">
    <property type="term" value="C:membrane"/>
    <property type="evidence" value="ECO:0007669"/>
    <property type="project" value="InterPro"/>
</dbReference>
<evidence type="ECO:0000313" key="3">
    <source>
        <dbReference type="Proteomes" id="UP000648075"/>
    </source>
</evidence>
<keyword evidence="1" id="KW-1133">Transmembrane helix</keyword>
<keyword evidence="1" id="KW-0472">Membrane</keyword>
<keyword evidence="3" id="KW-1185">Reference proteome</keyword>
<dbReference type="RefSeq" id="WP_189619900.1">
    <property type="nucleotide sequence ID" value="NZ_BMZA01000002.1"/>
</dbReference>
<feature type="transmembrane region" description="Helical" evidence="1">
    <location>
        <begin position="116"/>
        <end position="138"/>
    </location>
</feature>